<gene>
    <name evidence="1" type="ordered locus">Os07g0677350</name>
    <name evidence="1" type="ORF">OSNPB_070677350</name>
</gene>
<dbReference type="EMBL" id="AP014963">
    <property type="protein sequence ID" value="BAT03211.1"/>
    <property type="molecule type" value="Genomic_DNA"/>
</dbReference>
<organism evidence="1 2">
    <name type="scientific">Oryza sativa subsp. japonica</name>
    <name type="common">Rice</name>
    <dbReference type="NCBI Taxonomy" id="39947"/>
    <lineage>
        <taxon>Eukaryota</taxon>
        <taxon>Viridiplantae</taxon>
        <taxon>Streptophyta</taxon>
        <taxon>Embryophyta</taxon>
        <taxon>Tracheophyta</taxon>
        <taxon>Spermatophyta</taxon>
        <taxon>Magnoliopsida</taxon>
        <taxon>Liliopsida</taxon>
        <taxon>Poales</taxon>
        <taxon>Poaceae</taxon>
        <taxon>BOP clade</taxon>
        <taxon>Oryzoideae</taxon>
        <taxon>Oryzeae</taxon>
        <taxon>Oryzinae</taxon>
        <taxon>Oryza</taxon>
        <taxon>Oryza sativa</taxon>
    </lineage>
</organism>
<reference evidence="1 2" key="3">
    <citation type="journal article" date="2013" name="Rice">
        <title>Improvement of the Oryza sativa Nipponbare reference genome using next generation sequence and optical map data.</title>
        <authorList>
            <person name="Kawahara Y."/>
            <person name="de la Bastide M."/>
            <person name="Hamilton J.P."/>
            <person name="Kanamori H."/>
            <person name="McCombie W.R."/>
            <person name="Ouyang S."/>
            <person name="Schwartz D.C."/>
            <person name="Tanaka T."/>
            <person name="Wu J."/>
            <person name="Zhou S."/>
            <person name="Childs K.L."/>
            <person name="Davidson R.M."/>
            <person name="Lin H."/>
            <person name="Quesada-Ocampo L."/>
            <person name="Vaillancourt B."/>
            <person name="Sakai H."/>
            <person name="Lee S.S."/>
            <person name="Kim J."/>
            <person name="Numa H."/>
            <person name="Itoh T."/>
            <person name="Buell C.R."/>
            <person name="Matsumoto T."/>
        </authorList>
    </citation>
    <scope>NUCLEOTIDE SEQUENCE [LARGE SCALE GENOMIC DNA]</scope>
    <source>
        <strain evidence="2">cv. Nipponbare</strain>
    </source>
</reference>
<name>A0A0P0XAL5_ORYSJ</name>
<evidence type="ECO:0000313" key="1">
    <source>
        <dbReference type="EMBL" id="BAT03211.1"/>
    </source>
</evidence>
<dbReference type="AlphaFoldDB" id="A0A0P0XAL5"/>
<reference evidence="1 2" key="2">
    <citation type="journal article" date="2013" name="Plant Cell Physiol.">
        <title>Rice Annotation Project Database (RAP-DB): an integrative and interactive database for rice genomics.</title>
        <authorList>
            <person name="Sakai H."/>
            <person name="Lee S.S."/>
            <person name="Tanaka T."/>
            <person name="Numa H."/>
            <person name="Kim J."/>
            <person name="Kawahara Y."/>
            <person name="Wakimoto H."/>
            <person name="Yang C.C."/>
            <person name="Iwamoto M."/>
            <person name="Abe T."/>
            <person name="Yamada Y."/>
            <person name="Muto A."/>
            <person name="Inokuchi H."/>
            <person name="Ikemura T."/>
            <person name="Matsumoto T."/>
            <person name="Sasaki T."/>
            <person name="Itoh T."/>
        </authorList>
    </citation>
    <scope>NUCLEOTIDE SEQUENCE [LARGE SCALE GENOMIC DNA]</scope>
    <source>
        <strain evidence="2">cv. Nipponbare</strain>
    </source>
</reference>
<keyword evidence="2" id="KW-1185">Reference proteome</keyword>
<dbReference type="Gramene" id="Os07t0677350-01">
    <property type="protein sequence ID" value="Os07t0677350-01"/>
    <property type="gene ID" value="Os07g0677350"/>
</dbReference>
<reference evidence="2" key="1">
    <citation type="journal article" date="2005" name="Nature">
        <title>The map-based sequence of the rice genome.</title>
        <authorList>
            <consortium name="International rice genome sequencing project (IRGSP)"/>
            <person name="Matsumoto T."/>
            <person name="Wu J."/>
            <person name="Kanamori H."/>
            <person name="Katayose Y."/>
            <person name="Fujisawa M."/>
            <person name="Namiki N."/>
            <person name="Mizuno H."/>
            <person name="Yamamoto K."/>
            <person name="Antonio B.A."/>
            <person name="Baba T."/>
            <person name="Sakata K."/>
            <person name="Nagamura Y."/>
            <person name="Aoki H."/>
            <person name="Arikawa K."/>
            <person name="Arita K."/>
            <person name="Bito T."/>
            <person name="Chiden Y."/>
            <person name="Fujitsuka N."/>
            <person name="Fukunaka R."/>
            <person name="Hamada M."/>
            <person name="Harada C."/>
            <person name="Hayashi A."/>
            <person name="Hijishita S."/>
            <person name="Honda M."/>
            <person name="Hosokawa S."/>
            <person name="Ichikawa Y."/>
            <person name="Idonuma A."/>
            <person name="Iijima M."/>
            <person name="Ikeda M."/>
            <person name="Ikeno M."/>
            <person name="Ito K."/>
            <person name="Ito S."/>
            <person name="Ito T."/>
            <person name="Ito Y."/>
            <person name="Ito Y."/>
            <person name="Iwabuchi A."/>
            <person name="Kamiya K."/>
            <person name="Karasawa W."/>
            <person name="Kurita K."/>
            <person name="Katagiri S."/>
            <person name="Kikuta A."/>
            <person name="Kobayashi H."/>
            <person name="Kobayashi N."/>
            <person name="Machita K."/>
            <person name="Maehara T."/>
            <person name="Masukawa M."/>
            <person name="Mizubayashi T."/>
            <person name="Mukai Y."/>
            <person name="Nagasaki H."/>
            <person name="Nagata Y."/>
            <person name="Naito S."/>
            <person name="Nakashima M."/>
            <person name="Nakama Y."/>
            <person name="Nakamichi Y."/>
            <person name="Nakamura M."/>
            <person name="Meguro A."/>
            <person name="Negishi M."/>
            <person name="Ohta I."/>
            <person name="Ohta T."/>
            <person name="Okamoto M."/>
            <person name="Ono N."/>
            <person name="Saji S."/>
            <person name="Sakaguchi M."/>
            <person name="Sakai K."/>
            <person name="Shibata M."/>
            <person name="Shimokawa T."/>
            <person name="Song J."/>
            <person name="Takazaki Y."/>
            <person name="Terasawa K."/>
            <person name="Tsugane M."/>
            <person name="Tsuji K."/>
            <person name="Ueda S."/>
            <person name="Waki K."/>
            <person name="Yamagata H."/>
            <person name="Yamamoto M."/>
            <person name="Yamamoto S."/>
            <person name="Yamane H."/>
            <person name="Yoshiki S."/>
            <person name="Yoshihara R."/>
            <person name="Yukawa K."/>
            <person name="Zhong H."/>
            <person name="Yano M."/>
            <person name="Yuan Q."/>
            <person name="Ouyang S."/>
            <person name="Liu J."/>
            <person name="Jones K.M."/>
            <person name="Gansberger K."/>
            <person name="Moffat K."/>
            <person name="Hill J."/>
            <person name="Bera J."/>
            <person name="Fadrosh D."/>
            <person name="Jin S."/>
            <person name="Johri S."/>
            <person name="Kim M."/>
            <person name="Overton L."/>
            <person name="Reardon M."/>
            <person name="Tsitrin T."/>
            <person name="Vuong H."/>
            <person name="Weaver B."/>
            <person name="Ciecko A."/>
            <person name="Tallon L."/>
            <person name="Jackson J."/>
            <person name="Pai G."/>
            <person name="Aken S.V."/>
            <person name="Utterback T."/>
            <person name="Reidmuller S."/>
            <person name="Feldblyum T."/>
            <person name="Hsiao J."/>
            <person name="Zismann V."/>
            <person name="Iobst S."/>
            <person name="de Vazeille A.R."/>
            <person name="Buell C.R."/>
            <person name="Ying K."/>
            <person name="Li Y."/>
            <person name="Lu T."/>
            <person name="Huang Y."/>
            <person name="Zhao Q."/>
            <person name="Feng Q."/>
            <person name="Zhang L."/>
            <person name="Zhu J."/>
            <person name="Weng Q."/>
            <person name="Mu J."/>
            <person name="Lu Y."/>
            <person name="Fan D."/>
            <person name="Liu Y."/>
            <person name="Guan J."/>
            <person name="Zhang Y."/>
            <person name="Yu S."/>
            <person name="Liu X."/>
            <person name="Zhang Y."/>
            <person name="Hong G."/>
            <person name="Han B."/>
            <person name="Choisne N."/>
            <person name="Demange N."/>
            <person name="Orjeda G."/>
            <person name="Samain S."/>
            <person name="Cattolico L."/>
            <person name="Pelletier E."/>
            <person name="Couloux A."/>
            <person name="Segurens B."/>
            <person name="Wincker P."/>
            <person name="D'Hont A."/>
            <person name="Scarpelli C."/>
            <person name="Weissenbach J."/>
            <person name="Salanoubat M."/>
            <person name="Quetier F."/>
            <person name="Yu Y."/>
            <person name="Kim H.R."/>
            <person name="Rambo T."/>
            <person name="Currie J."/>
            <person name="Collura K."/>
            <person name="Luo M."/>
            <person name="Yang T."/>
            <person name="Ammiraju J.S.S."/>
            <person name="Engler F."/>
            <person name="Soderlund C."/>
            <person name="Wing R.A."/>
            <person name="Palmer L.E."/>
            <person name="de la Bastide M."/>
            <person name="Spiegel L."/>
            <person name="Nascimento L."/>
            <person name="Zutavern T."/>
            <person name="O'Shaughnessy A."/>
            <person name="Dike S."/>
            <person name="Dedhia N."/>
            <person name="Preston R."/>
            <person name="Balija V."/>
            <person name="McCombie W.R."/>
            <person name="Chow T."/>
            <person name="Chen H."/>
            <person name="Chung M."/>
            <person name="Chen C."/>
            <person name="Shaw J."/>
            <person name="Wu H."/>
            <person name="Hsiao K."/>
            <person name="Chao Y."/>
            <person name="Chu M."/>
            <person name="Cheng C."/>
            <person name="Hour A."/>
            <person name="Lee P."/>
            <person name="Lin S."/>
            <person name="Lin Y."/>
            <person name="Liou J."/>
            <person name="Liu S."/>
            <person name="Hsing Y."/>
            <person name="Raghuvanshi S."/>
            <person name="Mohanty A."/>
            <person name="Bharti A.K."/>
            <person name="Gaur A."/>
            <person name="Gupta V."/>
            <person name="Kumar D."/>
            <person name="Ravi V."/>
            <person name="Vij S."/>
            <person name="Kapur A."/>
            <person name="Khurana P."/>
            <person name="Khurana P."/>
            <person name="Khurana J.P."/>
            <person name="Tyagi A.K."/>
            <person name="Gaikwad K."/>
            <person name="Singh A."/>
            <person name="Dalal V."/>
            <person name="Srivastava S."/>
            <person name="Dixit A."/>
            <person name="Pal A.K."/>
            <person name="Ghazi I.A."/>
            <person name="Yadav M."/>
            <person name="Pandit A."/>
            <person name="Bhargava A."/>
            <person name="Sureshbabu K."/>
            <person name="Batra K."/>
            <person name="Sharma T.R."/>
            <person name="Mohapatra T."/>
            <person name="Singh N.K."/>
            <person name="Messing J."/>
            <person name="Nelson A.B."/>
            <person name="Fuks G."/>
            <person name="Kavchok S."/>
            <person name="Keizer G."/>
            <person name="Linton E."/>
            <person name="Llaca V."/>
            <person name="Song R."/>
            <person name="Tanyolac B."/>
            <person name="Young S."/>
            <person name="Ho-Il K."/>
            <person name="Hahn J.H."/>
            <person name="Sangsakoo G."/>
            <person name="Vanavichit A."/>
            <person name="de Mattos Luiz.A.T."/>
            <person name="Zimmer P.D."/>
            <person name="Malone G."/>
            <person name="Dellagostin O."/>
            <person name="de Oliveira A.C."/>
            <person name="Bevan M."/>
            <person name="Bancroft I."/>
            <person name="Minx P."/>
            <person name="Cordum H."/>
            <person name="Wilson R."/>
            <person name="Cheng Z."/>
            <person name="Jin W."/>
            <person name="Jiang J."/>
            <person name="Leong S.A."/>
            <person name="Iwama H."/>
            <person name="Gojobori T."/>
            <person name="Itoh T."/>
            <person name="Niimura Y."/>
            <person name="Fujii Y."/>
            <person name="Habara T."/>
            <person name="Sakai H."/>
            <person name="Sato Y."/>
            <person name="Wilson G."/>
            <person name="Kumar K."/>
            <person name="McCouch S."/>
            <person name="Juretic N."/>
            <person name="Hoen D."/>
            <person name="Wright S."/>
            <person name="Bruskiewich R."/>
            <person name="Bureau T."/>
            <person name="Miyao A."/>
            <person name="Hirochika H."/>
            <person name="Nishikawa T."/>
            <person name="Kadowaki K."/>
            <person name="Sugiura M."/>
            <person name="Burr B."/>
            <person name="Sasaki T."/>
        </authorList>
    </citation>
    <scope>NUCLEOTIDE SEQUENCE [LARGE SCALE GENOMIC DNA]</scope>
    <source>
        <strain evidence="2">cv. Nipponbare</strain>
    </source>
</reference>
<protein>
    <submittedName>
        <fullName evidence="1">Os07g0677350 protein</fullName>
    </submittedName>
</protein>
<dbReference type="InParanoid" id="A0A0P0XAL5"/>
<accession>A0A0P0XAL5</accession>
<proteinExistence type="predicted"/>
<dbReference type="FunCoup" id="A0A0P0XAL5">
    <property type="interactions" value="331"/>
</dbReference>
<evidence type="ECO:0000313" key="2">
    <source>
        <dbReference type="Proteomes" id="UP000059680"/>
    </source>
</evidence>
<dbReference type="eggNOG" id="ENOG502R4HS">
    <property type="taxonomic scope" value="Eukaryota"/>
</dbReference>
<dbReference type="PaxDb" id="39947-A0A0P0XAL5"/>
<sequence>MLVSLYSLVLKPLHRAIPIVCAPERATKSVALSPLLAYALMSCARLSVEGARLLITWAAVAAPVESLLPSGTLHDGPPSATTESRAATVRMSAQETVCLHTASICVLMLSMTS</sequence>
<dbReference type="Proteomes" id="UP000059680">
    <property type="component" value="Chromosome 7"/>
</dbReference>